<dbReference type="GO" id="GO:0009239">
    <property type="term" value="P:enterobactin biosynthetic process"/>
    <property type="evidence" value="ECO:0007669"/>
    <property type="project" value="TreeGrafter"/>
</dbReference>
<keyword evidence="6" id="KW-1185">Reference proteome</keyword>
<dbReference type="Pfam" id="PF13193">
    <property type="entry name" value="AMP-binding_C"/>
    <property type="match status" value="1"/>
</dbReference>
<dbReference type="Gene3D" id="3.30.559.10">
    <property type="entry name" value="Chloramphenicol acetyltransferase-like domain"/>
    <property type="match status" value="1"/>
</dbReference>
<reference evidence="5" key="2">
    <citation type="submission" date="2020-09" db="EMBL/GenBank/DDBJ databases">
        <authorList>
            <person name="Sun Q."/>
            <person name="Zhou Y."/>
        </authorList>
    </citation>
    <scope>NUCLEOTIDE SEQUENCE</scope>
    <source>
        <strain evidence="5">CGMCC 1.15758</strain>
    </source>
</reference>
<evidence type="ECO:0000256" key="2">
    <source>
        <dbReference type="ARBA" id="ARBA00022553"/>
    </source>
</evidence>
<evidence type="ECO:0000256" key="3">
    <source>
        <dbReference type="ARBA" id="ARBA00022598"/>
    </source>
</evidence>
<dbReference type="SUPFAM" id="SSF51735">
    <property type="entry name" value="NAD(P)-binding Rossmann-fold domains"/>
    <property type="match status" value="1"/>
</dbReference>
<keyword evidence="2" id="KW-0597">Phosphoprotein</keyword>
<protein>
    <recommendedName>
        <fullName evidence="4">Carrier domain-containing protein</fullName>
    </recommendedName>
</protein>
<evidence type="ECO:0000313" key="6">
    <source>
        <dbReference type="Proteomes" id="UP000636949"/>
    </source>
</evidence>
<dbReference type="Pfam" id="PF07993">
    <property type="entry name" value="NAD_binding_4"/>
    <property type="match status" value="1"/>
</dbReference>
<dbReference type="Pfam" id="PF00668">
    <property type="entry name" value="Condensation"/>
    <property type="match status" value="1"/>
</dbReference>
<dbReference type="OrthoDB" id="5618670at2"/>
<feature type="domain" description="Carrier" evidence="4">
    <location>
        <begin position="937"/>
        <end position="1012"/>
    </location>
</feature>
<dbReference type="PANTHER" id="PTHR45527:SF1">
    <property type="entry name" value="FATTY ACID SYNTHASE"/>
    <property type="match status" value="1"/>
</dbReference>
<dbReference type="InterPro" id="IPR036291">
    <property type="entry name" value="NAD(P)-bd_dom_sf"/>
</dbReference>
<dbReference type="FunFam" id="2.30.38.10:FF:000001">
    <property type="entry name" value="Non-ribosomal peptide synthetase PvdI"/>
    <property type="match status" value="1"/>
</dbReference>
<sequence>MIWWKMMCLQLTKQQDELWYAYKLNPKADSYNISVSYRVEGNLDVEKFKSIYLTIGDYFEAFKTRFIEKDGKVSQIIRDHFDGEFIYQTLNNSTDQEALDAIEALRAKPFNLEKDWLFRAILIKTNDQTHYFQFVWHHIISDGLTTIVFSEVFERLYNEGLEAIDQFKTYSLTDYLQYETSVIAKKKEETIKYWQNYLKGCQQNELAKYTYNDGEQINRQRLDIDSKALNKLLKTHKTIPFIFFNALISVFLFRCFHLTDILLSYPKNIRANEFDKIVGYFVSLYPMRVQLSPDMTFAGLLYNIKKQYKEDRNYQEIAFEEIRKALNFEIKPNISMIETCLLSQPIQLSDLTLNHLEFFYGNKITTLSFAYDKNALCYEIIYRENYIPNYFIGYFENLINQILASTDKKISEYELMSIDQKTLLYDWNKTDKPYPKDKTIHQLFEEQVKKNPNNIAIVFESEQLNYAQLNAKANQLARYIRSSNTISPDNLIALYLDKSLEMIIGILAILKSGAAYLPLDPSYPDERVKYILNDTQASLVLSQSHYISRLQAISKAPIISLESDCYENLSSDNLIPMSTANDLAYVIYTSGTTGKPKGVCISHKNLCNMAFSQQKKLTIHEKSKILQFASIGFDASVWEIFGALSFGAQLHILSDTKKSQLKYLESYLLFNKISHATLPPRLIENLNTKCLPNCLCSAGEVLNTKILQKLIAQEYFMNAYGLTETSVCSTIHKFNRNSLNNNIGKSIDNNKCYVVDIYNNLVPIGVIGELYIGGAGLARGYLNKPELTAEKFIPNPFATETDKANGYDRLYKTGDLVRWLHNGDLEYIGRHDKQVKVRGFRIELAEIEHALSNIKDIQQAIVINKVVNDEQCLFAYYTANEQINPQSILDKLTEKLPHYMVPSTALQIHEIPLTVNGKIDINALPDIAFQSSQAYIEPRTEQERIVCQAFSTVLLIEKVGIDDDFFKLGGNSIKAIQLSIVLQSNLEIDVAEIFDLRTPRKLAHNKQITHDLLISKLEQIKYKYVNQQTNEHQKLNSAMSLKKAQYLSQIANMTAVKYTTKSIQNVLLTGATGFLGCNLLNQLLTLTPYQIFLCIRAKDKTHAMERMAHKYRFYFDLSLEDHFSDRVVYIPCDLEKRQIGVADEQYYQLTQNIDSIIHCAALAKHFGIEQTFYSANVTSTINLLKLCELTNLKDFHYISSYSVMTGIANDNETVLTEDDQLTIDSEWNSPYTKTKYLGEINTIQWREKGINSSVYRVGNLAFMQQNGNVQEDVKDNAFATYITFIRKLGCIADNMNETEISPADITATAMVKMFDKPELNNQTHHLFNPNKIKLSQMLSTKNHTITIVNFETFIDRLVNYLQHNDDCDLIGRFLLRMEWHTDGKKGHSIGSNGSAILQNKTESVFKMIDFQWTRISNMQLKFYIEKLNTMLDINLETPTNAPKPFKVHIWLKSILRLPNEAKLKALNIFKTHKKVVAVISSLLIIAPLLYTLELLDIITMLQFADDTV</sequence>
<dbReference type="GO" id="GO:0009366">
    <property type="term" value="C:enterobactin synthetase complex"/>
    <property type="evidence" value="ECO:0007669"/>
    <property type="project" value="TreeGrafter"/>
</dbReference>
<dbReference type="InterPro" id="IPR023213">
    <property type="entry name" value="CAT-like_dom_sf"/>
</dbReference>
<comment type="caution">
    <text evidence="5">The sequence shown here is derived from an EMBL/GenBank/DDBJ whole genome shotgun (WGS) entry which is preliminary data.</text>
</comment>
<dbReference type="NCBIfam" id="TIGR01733">
    <property type="entry name" value="AA-adenyl-dom"/>
    <property type="match status" value="1"/>
</dbReference>
<dbReference type="Gene3D" id="3.40.50.980">
    <property type="match status" value="2"/>
</dbReference>
<dbReference type="InterPro" id="IPR009081">
    <property type="entry name" value="PP-bd_ACP"/>
</dbReference>
<dbReference type="GO" id="GO:0005829">
    <property type="term" value="C:cytosol"/>
    <property type="evidence" value="ECO:0007669"/>
    <property type="project" value="TreeGrafter"/>
</dbReference>
<keyword evidence="1" id="KW-0596">Phosphopantetheine</keyword>
<dbReference type="SUPFAM" id="SSF52777">
    <property type="entry name" value="CoA-dependent acyltransferases"/>
    <property type="match status" value="2"/>
</dbReference>
<dbReference type="InterPro" id="IPR013120">
    <property type="entry name" value="FAR_NAD-bd"/>
</dbReference>
<dbReference type="EMBL" id="BMJS01000034">
    <property type="protein sequence ID" value="GGG05043.1"/>
    <property type="molecule type" value="Genomic_DNA"/>
</dbReference>
<dbReference type="FunFam" id="3.40.50.12780:FF:000012">
    <property type="entry name" value="Non-ribosomal peptide synthetase"/>
    <property type="match status" value="1"/>
</dbReference>
<dbReference type="Gene3D" id="1.10.1200.10">
    <property type="entry name" value="ACP-like"/>
    <property type="match status" value="1"/>
</dbReference>
<name>A0A8J2Z630_9GAMM</name>
<dbReference type="GO" id="GO:0031177">
    <property type="term" value="F:phosphopantetheine binding"/>
    <property type="evidence" value="ECO:0007669"/>
    <property type="project" value="TreeGrafter"/>
</dbReference>
<proteinExistence type="predicted"/>
<evidence type="ECO:0000256" key="1">
    <source>
        <dbReference type="ARBA" id="ARBA00022450"/>
    </source>
</evidence>
<dbReference type="Gene3D" id="3.30.300.30">
    <property type="match status" value="1"/>
</dbReference>
<dbReference type="InterPro" id="IPR010071">
    <property type="entry name" value="AA_adenyl_dom"/>
</dbReference>
<dbReference type="SUPFAM" id="SSF47336">
    <property type="entry name" value="ACP-like"/>
    <property type="match status" value="1"/>
</dbReference>
<dbReference type="InterPro" id="IPR001242">
    <property type="entry name" value="Condensation_dom"/>
</dbReference>
<dbReference type="PROSITE" id="PS50075">
    <property type="entry name" value="CARRIER"/>
    <property type="match status" value="1"/>
</dbReference>
<dbReference type="GO" id="GO:0047527">
    <property type="term" value="F:2,3-dihydroxybenzoate-serine ligase activity"/>
    <property type="evidence" value="ECO:0007669"/>
    <property type="project" value="TreeGrafter"/>
</dbReference>
<dbReference type="Proteomes" id="UP000636949">
    <property type="component" value="Unassembled WGS sequence"/>
</dbReference>
<dbReference type="Gene3D" id="2.30.38.10">
    <property type="entry name" value="Luciferase, Domain 3"/>
    <property type="match status" value="1"/>
</dbReference>
<dbReference type="Pfam" id="PF00550">
    <property type="entry name" value="PP-binding"/>
    <property type="match status" value="1"/>
</dbReference>
<dbReference type="CDD" id="cd05930">
    <property type="entry name" value="A_NRPS"/>
    <property type="match status" value="1"/>
</dbReference>
<dbReference type="PROSITE" id="PS00455">
    <property type="entry name" value="AMP_BINDING"/>
    <property type="match status" value="1"/>
</dbReference>
<dbReference type="Gene3D" id="3.30.559.30">
    <property type="entry name" value="Nonribosomal peptide synthetase, condensation domain"/>
    <property type="match status" value="1"/>
</dbReference>
<dbReference type="Gene3D" id="3.40.50.720">
    <property type="entry name" value="NAD(P)-binding Rossmann-like Domain"/>
    <property type="match status" value="1"/>
</dbReference>
<dbReference type="InterPro" id="IPR000873">
    <property type="entry name" value="AMP-dep_synth/lig_dom"/>
</dbReference>
<gene>
    <name evidence="5" type="ORF">GCM10010995_23130</name>
</gene>
<organism evidence="5 6">
    <name type="scientific">Cysteiniphilum litorale</name>
    <dbReference type="NCBI Taxonomy" id="2056700"/>
    <lineage>
        <taxon>Bacteria</taxon>
        <taxon>Pseudomonadati</taxon>
        <taxon>Pseudomonadota</taxon>
        <taxon>Gammaproteobacteria</taxon>
        <taxon>Thiotrichales</taxon>
        <taxon>Fastidiosibacteraceae</taxon>
        <taxon>Cysteiniphilum</taxon>
    </lineage>
</organism>
<dbReference type="Pfam" id="PF00501">
    <property type="entry name" value="AMP-binding"/>
    <property type="match status" value="1"/>
</dbReference>
<dbReference type="PANTHER" id="PTHR45527">
    <property type="entry name" value="NONRIBOSOMAL PEPTIDE SYNTHETASE"/>
    <property type="match status" value="1"/>
</dbReference>
<dbReference type="GO" id="GO:0043041">
    <property type="term" value="P:amino acid activation for nonribosomal peptide biosynthetic process"/>
    <property type="evidence" value="ECO:0007669"/>
    <property type="project" value="TreeGrafter"/>
</dbReference>
<dbReference type="InterPro" id="IPR036736">
    <property type="entry name" value="ACP-like_sf"/>
</dbReference>
<dbReference type="FunFam" id="3.40.50.980:FF:000001">
    <property type="entry name" value="Non-ribosomal peptide synthetase"/>
    <property type="match status" value="1"/>
</dbReference>
<dbReference type="SUPFAM" id="SSF56801">
    <property type="entry name" value="Acetyl-CoA synthetase-like"/>
    <property type="match status" value="1"/>
</dbReference>
<evidence type="ECO:0000259" key="4">
    <source>
        <dbReference type="PROSITE" id="PS50075"/>
    </source>
</evidence>
<keyword evidence="3" id="KW-0436">Ligase</keyword>
<dbReference type="InterPro" id="IPR025110">
    <property type="entry name" value="AMP-bd_C"/>
</dbReference>
<dbReference type="InterPro" id="IPR020845">
    <property type="entry name" value="AMP-binding_CS"/>
</dbReference>
<accession>A0A8J2Z630</accession>
<evidence type="ECO:0000313" key="5">
    <source>
        <dbReference type="EMBL" id="GGG05043.1"/>
    </source>
</evidence>
<reference evidence="5" key="1">
    <citation type="journal article" date="2014" name="Int. J. Syst. Evol. Microbiol.">
        <title>Complete genome sequence of Corynebacterium casei LMG S-19264T (=DSM 44701T), isolated from a smear-ripened cheese.</title>
        <authorList>
            <consortium name="US DOE Joint Genome Institute (JGI-PGF)"/>
            <person name="Walter F."/>
            <person name="Albersmeier A."/>
            <person name="Kalinowski J."/>
            <person name="Ruckert C."/>
        </authorList>
    </citation>
    <scope>NUCLEOTIDE SEQUENCE</scope>
    <source>
        <strain evidence="5">CGMCC 1.15758</strain>
    </source>
</reference>
<dbReference type="InterPro" id="IPR045851">
    <property type="entry name" value="AMP-bd_C_sf"/>
</dbReference>